<dbReference type="InterPro" id="IPR058346">
    <property type="entry name" value="DUF8033"/>
</dbReference>
<reference evidence="2" key="1">
    <citation type="submission" date="2020-03" db="EMBL/GenBank/DDBJ databases">
        <title>The deep terrestrial virosphere.</title>
        <authorList>
            <person name="Holmfeldt K."/>
            <person name="Nilsson E."/>
            <person name="Simone D."/>
            <person name="Lopez-Fernandez M."/>
            <person name="Wu X."/>
            <person name="de Brujin I."/>
            <person name="Lundin D."/>
            <person name="Andersson A."/>
            <person name="Bertilsson S."/>
            <person name="Dopson M."/>
        </authorList>
    </citation>
    <scope>NUCLEOTIDE SEQUENCE</scope>
    <source>
        <strain evidence="2">MM415B03450</strain>
    </source>
</reference>
<gene>
    <name evidence="2" type="ORF">MM415B03450_0001</name>
</gene>
<evidence type="ECO:0000259" key="1">
    <source>
        <dbReference type="Pfam" id="PF26096"/>
    </source>
</evidence>
<proteinExistence type="predicted"/>
<dbReference type="Pfam" id="PF26096">
    <property type="entry name" value="DUF8033"/>
    <property type="match status" value="1"/>
</dbReference>
<protein>
    <recommendedName>
        <fullName evidence="1">DUF8033 domain-containing protein</fullName>
    </recommendedName>
</protein>
<dbReference type="AlphaFoldDB" id="A0A6M3LD33"/>
<feature type="domain" description="DUF8033" evidence="1">
    <location>
        <begin position="1"/>
        <end position="75"/>
    </location>
</feature>
<accession>A0A6M3LD33</accession>
<dbReference type="EMBL" id="MT142965">
    <property type="protein sequence ID" value="QJA91141.1"/>
    <property type="molecule type" value="Genomic_DNA"/>
</dbReference>
<name>A0A6M3LD33_9ZZZZ</name>
<organism evidence="2">
    <name type="scientific">viral metagenome</name>
    <dbReference type="NCBI Taxonomy" id="1070528"/>
    <lineage>
        <taxon>unclassified sequences</taxon>
        <taxon>metagenomes</taxon>
        <taxon>organismal metagenomes</taxon>
    </lineage>
</organism>
<evidence type="ECO:0000313" key="2">
    <source>
        <dbReference type="EMBL" id="QJA91141.1"/>
    </source>
</evidence>
<sequence>MKVTNMTSNRTGREVPNQFDIVGDEGNIYFQSYRTVIVAIKKGQVYLDHNWDYSKTTSKYRNQFLGETRKETEAKIKDGTYTVTNLN</sequence>